<dbReference type="Proteomes" id="UP000265618">
    <property type="component" value="Unassembled WGS sequence"/>
</dbReference>
<comment type="caution">
    <text evidence="3">The sequence shown here is derived from an EMBL/GenBank/DDBJ whole genome shotgun (WGS) entry which is preliminary data.</text>
</comment>
<evidence type="ECO:0000256" key="2">
    <source>
        <dbReference type="SAM" id="Phobius"/>
    </source>
</evidence>
<keyword evidence="2" id="KW-1133">Transmembrane helix</keyword>
<keyword evidence="4" id="KW-1185">Reference proteome</keyword>
<evidence type="ECO:0000313" key="3">
    <source>
        <dbReference type="EMBL" id="GIQ85912.1"/>
    </source>
</evidence>
<dbReference type="EMBL" id="BDIP01002207">
    <property type="protein sequence ID" value="GIQ85912.1"/>
    <property type="molecule type" value="Genomic_DNA"/>
</dbReference>
<reference evidence="3 4" key="1">
    <citation type="journal article" date="2018" name="PLoS ONE">
        <title>The draft genome of Kipferlia bialata reveals reductive genome evolution in fornicate parasites.</title>
        <authorList>
            <person name="Tanifuji G."/>
            <person name="Takabayashi S."/>
            <person name="Kume K."/>
            <person name="Takagi M."/>
            <person name="Nakayama T."/>
            <person name="Kamikawa R."/>
            <person name="Inagaki Y."/>
            <person name="Hashimoto T."/>
        </authorList>
    </citation>
    <scope>NUCLEOTIDE SEQUENCE [LARGE SCALE GENOMIC DNA]</scope>
    <source>
        <strain evidence="3">NY0173</strain>
    </source>
</reference>
<feature type="transmembrane region" description="Helical" evidence="2">
    <location>
        <begin position="61"/>
        <end position="80"/>
    </location>
</feature>
<evidence type="ECO:0000313" key="4">
    <source>
        <dbReference type="Proteomes" id="UP000265618"/>
    </source>
</evidence>
<keyword evidence="2" id="KW-0812">Transmembrane</keyword>
<evidence type="ECO:0000256" key="1">
    <source>
        <dbReference type="SAM" id="MobiDB-lite"/>
    </source>
</evidence>
<protein>
    <submittedName>
        <fullName evidence="3">Uncharacterized protein</fullName>
    </submittedName>
</protein>
<keyword evidence="2" id="KW-0472">Membrane</keyword>
<dbReference type="AlphaFoldDB" id="A0A9K3D0K6"/>
<sequence>MTSVDPLPMPTWVEIVSDIVHVLYIVPQTIQPLLIMYIYQESWRSVLQSTTYPRFARIQTLVIWAISAVIVADAGYILYIQLSTETDTADAILIYPSYIVFGCMCLTIVLQCISLTVLWAKSLSPLGQVTKAKLLHNQEDVSRYILPFVQYYSAASLLSPITLLLLCNLSTVWDKRPQWMRRDPSGTGQRDAGRDGEVYL</sequence>
<accession>A0A9K3D0K6</accession>
<gene>
    <name evidence="3" type="ORF">KIPB_007662</name>
</gene>
<name>A0A9K3D0K6_9EUKA</name>
<feature type="region of interest" description="Disordered" evidence="1">
    <location>
        <begin position="180"/>
        <end position="200"/>
    </location>
</feature>
<feature type="transmembrane region" description="Helical" evidence="2">
    <location>
        <begin position="151"/>
        <end position="173"/>
    </location>
</feature>
<proteinExistence type="predicted"/>
<feature type="compositionally biased region" description="Basic and acidic residues" evidence="1">
    <location>
        <begin position="191"/>
        <end position="200"/>
    </location>
</feature>
<organism evidence="3 4">
    <name type="scientific">Kipferlia bialata</name>
    <dbReference type="NCBI Taxonomy" id="797122"/>
    <lineage>
        <taxon>Eukaryota</taxon>
        <taxon>Metamonada</taxon>
        <taxon>Carpediemonas-like organisms</taxon>
        <taxon>Kipferlia</taxon>
    </lineage>
</organism>
<feature type="transmembrane region" description="Helical" evidence="2">
    <location>
        <begin position="92"/>
        <end position="120"/>
    </location>
</feature>